<accession>A0ACD6AE73</accession>
<protein>
    <submittedName>
        <fullName evidence="1">Uncharacterized protein</fullName>
    </submittedName>
</protein>
<evidence type="ECO:0000313" key="1">
    <source>
        <dbReference type="EnsemblPlants" id="AVESA.00010b.r2.7DG1341200.1.CDS"/>
    </source>
</evidence>
<sequence>MASSPTSASWSPDNLLDEPTRGRALRISAEGSDDGASALPERVASRLRTRKTLRDICKRYGIPDDFAPVLAGDLSSCSPPPTGSVCVYVDALDAGLRLPLHPFFGTVLSHFGLAPGQLAPNGWRALAGFVVLSHFAGVAPSLSVFRYFFSLCPFPPHRLYTIRGKDAAGLLFARMGGNKLYKGWKEEFFFLSSPDPWPCPVEWGEPYRSATFDPTLTVPEKAVAERLLRARGSSPIDLTTYLHDSNMSAAKIIILPPQGVGKPGNAVMAARTGTGPARKVGLLKKEPDCKVSPCLGMKRKPGEDKEGSGSDTSCPWRPPTGSKADGKPRGALRQARDGRWIAARRLLQGAVTPLTQRELAACRPADVVTSSYVSLLQTANEVAFSLGYALELEEKLRARERDADALRSELRRAKGELAQGKVAALRAELHTAKVELAQTKADALVAREEADALRAELRRAKAELARTDADALRSELRGANAELAQTKADAERSRAAAARALAGRELMGYERGLADMKRAALQRYPLLDPSSLVVRLHGPPY</sequence>
<keyword evidence="2" id="KW-1185">Reference proteome</keyword>
<reference evidence="1" key="1">
    <citation type="submission" date="2021-05" db="EMBL/GenBank/DDBJ databases">
        <authorList>
            <person name="Scholz U."/>
            <person name="Mascher M."/>
            <person name="Fiebig A."/>
        </authorList>
    </citation>
    <scope>NUCLEOTIDE SEQUENCE [LARGE SCALE GENOMIC DNA]</scope>
</reference>
<organism evidence="1 2">
    <name type="scientific">Avena sativa</name>
    <name type="common">Oat</name>
    <dbReference type="NCBI Taxonomy" id="4498"/>
    <lineage>
        <taxon>Eukaryota</taxon>
        <taxon>Viridiplantae</taxon>
        <taxon>Streptophyta</taxon>
        <taxon>Embryophyta</taxon>
        <taxon>Tracheophyta</taxon>
        <taxon>Spermatophyta</taxon>
        <taxon>Magnoliopsida</taxon>
        <taxon>Liliopsida</taxon>
        <taxon>Poales</taxon>
        <taxon>Poaceae</taxon>
        <taxon>BOP clade</taxon>
        <taxon>Pooideae</taxon>
        <taxon>Poodae</taxon>
        <taxon>Poeae</taxon>
        <taxon>Poeae Chloroplast Group 1 (Aveneae type)</taxon>
        <taxon>Aveninae</taxon>
        <taxon>Avena</taxon>
    </lineage>
</organism>
<reference evidence="1" key="2">
    <citation type="submission" date="2025-09" db="UniProtKB">
        <authorList>
            <consortium name="EnsemblPlants"/>
        </authorList>
    </citation>
    <scope>IDENTIFICATION</scope>
</reference>
<evidence type="ECO:0000313" key="2">
    <source>
        <dbReference type="Proteomes" id="UP001732700"/>
    </source>
</evidence>
<dbReference type="EnsemblPlants" id="AVESA.00010b.r2.7DG1341200.1">
    <property type="protein sequence ID" value="AVESA.00010b.r2.7DG1341200.1.CDS"/>
    <property type="gene ID" value="AVESA.00010b.r2.7DG1341200"/>
</dbReference>
<name>A0ACD6AE73_AVESA</name>
<dbReference type="Proteomes" id="UP001732700">
    <property type="component" value="Chromosome 7D"/>
</dbReference>
<proteinExistence type="predicted"/>